<dbReference type="Proteomes" id="UP000244892">
    <property type="component" value="Chromosome"/>
</dbReference>
<feature type="transmembrane region" description="Helical" evidence="2">
    <location>
        <begin position="49"/>
        <end position="68"/>
    </location>
</feature>
<keyword evidence="2" id="KW-0812">Transmembrane</keyword>
<dbReference type="OrthoDB" id="5298483at2"/>
<dbReference type="NCBIfam" id="NF041043">
    <property type="entry name" value="BPSS1780_fam"/>
    <property type="match status" value="1"/>
</dbReference>
<organism evidence="3 4">
    <name type="scientific">Aquabacterium olei</name>
    <dbReference type="NCBI Taxonomy" id="1296669"/>
    <lineage>
        <taxon>Bacteria</taxon>
        <taxon>Pseudomonadati</taxon>
        <taxon>Pseudomonadota</taxon>
        <taxon>Betaproteobacteria</taxon>
        <taxon>Burkholderiales</taxon>
        <taxon>Aquabacterium</taxon>
    </lineage>
</organism>
<reference evidence="3 4" key="1">
    <citation type="submission" date="2018-05" db="EMBL/GenBank/DDBJ databases">
        <title>complete genome sequence of Aquabacterium olei NBRC 110486.</title>
        <authorList>
            <person name="Tang B."/>
            <person name="Chang J."/>
            <person name="Zhang L."/>
            <person name="Yang H."/>
        </authorList>
    </citation>
    <scope>NUCLEOTIDE SEQUENCE [LARGE SCALE GENOMIC DNA]</scope>
    <source>
        <strain evidence="3 4">NBRC 110486</strain>
    </source>
</reference>
<dbReference type="EMBL" id="CP029210">
    <property type="protein sequence ID" value="AWI52809.1"/>
    <property type="molecule type" value="Genomic_DNA"/>
</dbReference>
<feature type="transmembrane region" description="Helical" evidence="2">
    <location>
        <begin position="96"/>
        <end position="115"/>
    </location>
</feature>
<proteinExistence type="predicted"/>
<feature type="transmembrane region" description="Helical" evidence="2">
    <location>
        <begin position="191"/>
        <end position="211"/>
    </location>
</feature>
<feature type="transmembrane region" description="Helical" evidence="2">
    <location>
        <begin position="26"/>
        <end position="43"/>
    </location>
</feature>
<evidence type="ECO:0000313" key="3">
    <source>
        <dbReference type="EMBL" id="AWI52809.1"/>
    </source>
</evidence>
<evidence type="ECO:0000256" key="2">
    <source>
        <dbReference type="SAM" id="Phobius"/>
    </source>
</evidence>
<dbReference type="RefSeq" id="WP_109035241.1">
    <property type="nucleotide sequence ID" value="NZ_CP029210.1"/>
</dbReference>
<gene>
    <name evidence="3" type="ORF">DEH84_04780</name>
</gene>
<keyword evidence="2" id="KW-0472">Membrane</keyword>
<feature type="transmembrane region" description="Helical" evidence="2">
    <location>
        <begin position="223"/>
        <end position="246"/>
    </location>
</feature>
<keyword evidence="4" id="KW-1185">Reference proteome</keyword>
<keyword evidence="2" id="KW-1133">Transmembrane helix</keyword>
<feature type="transmembrane region" description="Helical" evidence="2">
    <location>
        <begin position="148"/>
        <end position="171"/>
    </location>
</feature>
<name>A0A2U8FP73_9BURK</name>
<dbReference type="InterPro" id="IPR047798">
    <property type="entry name" value="BPSS1780-like"/>
</dbReference>
<accession>A0A2U8FP73</accession>
<protein>
    <recommendedName>
        <fullName evidence="5">Transmembrane protein</fullName>
    </recommendedName>
</protein>
<evidence type="ECO:0000256" key="1">
    <source>
        <dbReference type="SAM" id="MobiDB-lite"/>
    </source>
</evidence>
<dbReference type="KEGG" id="aon:DEH84_04780"/>
<dbReference type="AlphaFoldDB" id="A0A2U8FP73"/>
<sequence>MKLRLVKPAQGLVWVRQGLLLGKRQPLNFVGLLGLVASVALLLMSLPVIGPLLLLAAMPMVWMGFMLASRHALASEKIPPSVLIEAVRTQPEMRKAFARLGGAYVAATLVVMQLAHVFGPGADVLAEAFETAQDAGEILANPLVQQDLLWRMALTLPVSLLFWHTPALILWARQPLAKALFFSWIACWRNLGAFVVYGAAWAVLIVLVGLIDSVIAMVVPVPAVVNVLAVATGLWVAAAFYASLYFTVVDCFDAPGTPPDGSLPGQDVSRDTPSSGQA</sequence>
<feature type="region of interest" description="Disordered" evidence="1">
    <location>
        <begin position="258"/>
        <end position="278"/>
    </location>
</feature>
<evidence type="ECO:0000313" key="4">
    <source>
        <dbReference type="Proteomes" id="UP000244892"/>
    </source>
</evidence>
<evidence type="ECO:0008006" key="5">
    <source>
        <dbReference type="Google" id="ProtNLM"/>
    </source>
</evidence>